<evidence type="ECO:0000313" key="3">
    <source>
        <dbReference type="Proteomes" id="UP000779507"/>
    </source>
</evidence>
<dbReference type="RefSeq" id="WP_173810966.1">
    <property type="nucleotide sequence ID" value="NZ_JABSNP010000014.1"/>
</dbReference>
<dbReference type="Proteomes" id="UP000779507">
    <property type="component" value="Unassembled WGS sequence"/>
</dbReference>
<reference evidence="2 3" key="1">
    <citation type="submission" date="2020-05" db="EMBL/GenBank/DDBJ databases">
        <title>Genomic Encyclopedia of Type Strains, Phase IV (KMG-V): Genome sequencing to study the core and pangenomes of soil and plant-associated prokaryotes.</title>
        <authorList>
            <person name="Whitman W."/>
        </authorList>
    </citation>
    <scope>NUCLEOTIDE SEQUENCE [LARGE SCALE GENOMIC DNA]</scope>
    <source>
        <strain evidence="2 3">9A</strain>
    </source>
</reference>
<keyword evidence="1" id="KW-1133">Transmembrane helix</keyword>
<keyword evidence="3" id="KW-1185">Reference proteome</keyword>
<name>A0ABX2FSM4_9BACT</name>
<protein>
    <recommendedName>
        <fullName evidence="4">DUF2784 family protein</fullName>
    </recommendedName>
</protein>
<organism evidence="2 3">
    <name type="scientific">Hymenobacter caeli</name>
    <dbReference type="NCBI Taxonomy" id="2735894"/>
    <lineage>
        <taxon>Bacteria</taxon>
        <taxon>Pseudomonadati</taxon>
        <taxon>Bacteroidota</taxon>
        <taxon>Cytophagia</taxon>
        <taxon>Cytophagales</taxon>
        <taxon>Hymenobacteraceae</taxon>
        <taxon>Hymenobacter</taxon>
    </lineage>
</organism>
<evidence type="ECO:0000256" key="1">
    <source>
        <dbReference type="SAM" id="Phobius"/>
    </source>
</evidence>
<feature type="transmembrane region" description="Helical" evidence="1">
    <location>
        <begin position="93"/>
        <end position="111"/>
    </location>
</feature>
<keyword evidence="1" id="KW-0472">Membrane</keyword>
<comment type="caution">
    <text evidence="2">The sequence shown here is derived from an EMBL/GenBank/DDBJ whole genome shotgun (WGS) entry which is preliminary data.</text>
</comment>
<proteinExistence type="predicted"/>
<gene>
    <name evidence="2" type="ORF">HNP98_003024</name>
</gene>
<sequence>MSSARKLLLIKLLHTAVWAFFVAAIVYILYSGLADRLTLYTGVATGLVAGEGLVLALFDRHCPLTVLARRYSDSTKDNFDIFLPNRLARHNQLIFTVLYAVGVGLVVYRLVT</sequence>
<accession>A0ABX2FSM4</accession>
<evidence type="ECO:0008006" key="4">
    <source>
        <dbReference type="Google" id="ProtNLM"/>
    </source>
</evidence>
<feature type="transmembrane region" description="Helical" evidence="1">
    <location>
        <begin position="39"/>
        <end position="58"/>
    </location>
</feature>
<keyword evidence="1" id="KW-0812">Transmembrane</keyword>
<evidence type="ECO:0000313" key="2">
    <source>
        <dbReference type="EMBL" id="NRT20185.1"/>
    </source>
</evidence>
<dbReference type="EMBL" id="JABSNP010000014">
    <property type="protein sequence ID" value="NRT20185.1"/>
    <property type="molecule type" value="Genomic_DNA"/>
</dbReference>
<feature type="transmembrane region" description="Helical" evidence="1">
    <location>
        <begin position="12"/>
        <end position="33"/>
    </location>
</feature>